<evidence type="ECO:0000313" key="5">
    <source>
        <dbReference type="Proteomes" id="UP000290057"/>
    </source>
</evidence>
<accession>A0A222EXM5</accession>
<dbReference type="EMBL" id="CP032228">
    <property type="protein sequence ID" value="QFI62615.1"/>
    <property type="molecule type" value="Genomic_DNA"/>
</dbReference>
<gene>
    <name evidence="4" type="ORF">D0Y83_04500</name>
    <name evidence="3" type="ORF">EKJ_06040</name>
</gene>
<dbReference type="KEGG" id="efv:CHH26_15365"/>
<proteinExistence type="predicted"/>
<keyword evidence="2" id="KW-1133">Transmembrane helix</keyword>
<protein>
    <submittedName>
        <fullName evidence="4">Uncharacterized protein</fullName>
    </submittedName>
</protein>
<name>A0A222EXM5_9SPHN</name>
<dbReference type="Proteomes" id="UP000325385">
    <property type="component" value="Chromosome"/>
</dbReference>
<organism evidence="4 6">
    <name type="scientific">Qipengyuania flava</name>
    <dbReference type="NCBI Taxonomy" id="192812"/>
    <lineage>
        <taxon>Bacteria</taxon>
        <taxon>Pseudomonadati</taxon>
        <taxon>Pseudomonadota</taxon>
        <taxon>Alphaproteobacteria</taxon>
        <taxon>Sphingomonadales</taxon>
        <taxon>Erythrobacteraceae</taxon>
        <taxon>Qipengyuania</taxon>
    </lineage>
</organism>
<dbReference type="GeneID" id="69696548"/>
<reference evidence="6" key="1">
    <citation type="submission" date="2018-09" db="EMBL/GenBank/DDBJ databases">
        <title>Nocardia yunnanensis sp. nov., an actinomycete isolated from a soil sample.</title>
        <authorList>
            <person name="Zhang J."/>
        </authorList>
    </citation>
    <scope>NUCLEOTIDE SEQUENCE [LARGE SCALE GENOMIC DNA]</scope>
    <source>
        <strain evidence="6">21-3</strain>
    </source>
</reference>
<reference evidence="3 5" key="3">
    <citation type="submission" date="2019-01" db="EMBL/GenBank/DDBJ databases">
        <title>Complete genome sequence of Erythrobacter flavus KJ5.</title>
        <authorList>
            <person name="Kanesaki Y."/>
            <person name="Brotosudarmo T."/>
            <person name="Moriuchi R."/>
            <person name="Awai K."/>
        </authorList>
    </citation>
    <scope>NUCLEOTIDE SEQUENCE [LARGE SCALE GENOMIC DNA]</scope>
    <source>
        <strain evidence="3 5">KJ5</strain>
    </source>
</reference>
<evidence type="ECO:0000256" key="2">
    <source>
        <dbReference type="SAM" id="Phobius"/>
    </source>
</evidence>
<sequence>MTDPVPDTKTPRTRWMWVGVIALLAVVAVIMFINPDGDESLETIPDHAITTQEERINQPIDINEPGETDTDVLLDTNPDGTGPIIVEDDVGLEPGEAATPPAE</sequence>
<dbReference type="AlphaFoldDB" id="A0A222EXM5"/>
<dbReference type="Proteomes" id="UP000290057">
    <property type="component" value="Chromosome"/>
</dbReference>
<dbReference type="RefSeq" id="WP_067465837.1">
    <property type="nucleotide sequence ID" value="NZ_AP019389.1"/>
</dbReference>
<evidence type="ECO:0000256" key="1">
    <source>
        <dbReference type="SAM" id="MobiDB-lite"/>
    </source>
</evidence>
<keyword evidence="2" id="KW-0812">Transmembrane</keyword>
<evidence type="ECO:0000313" key="6">
    <source>
        <dbReference type="Proteomes" id="UP000325385"/>
    </source>
</evidence>
<dbReference type="EMBL" id="AP019389">
    <property type="protein sequence ID" value="BBI19757.1"/>
    <property type="molecule type" value="Genomic_DNA"/>
</dbReference>
<keyword evidence="2" id="KW-0472">Membrane</keyword>
<evidence type="ECO:0000313" key="4">
    <source>
        <dbReference type="EMBL" id="QFI62615.1"/>
    </source>
</evidence>
<feature type="transmembrane region" description="Helical" evidence="2">
    <location>
        <begin position="15"/>
        <end position="33"/>
    </location>
</feature>
<keyword evidence="5" id="KW-1185">Reference proteome</keyword>
<feature type="region of interest" description="Disordered" evidence="1">
    <location>
        <begin position="78"/>
        <end position="103"/>
    </location>
</feature>
<evidence type="ECO:0000313" key="3">
    <source>
        <dbReference type="EMBL" id="BBI19757.1"/>
    </source>
</evidence>
<reference evidence="4" key="2">
    <citation type="submission" date="2018-09" db="EMBL/GenBank/DDBJ databases">
        <authorList>
            <person name="Zhang J."/>
        </authorList>
    </citation>
    <scope>NUCLEOTIDE SEQUENCE</scope>
    <source>
        <strain evidence="4">21-3</strain>
    </source>
</reference>